<comment type="caution">
    <text evidence="2">The sequence shown here is derived from an EMBL/GenBank/DDBJ whole genome shotgun (WGS) entry which is preliminary data.</text>
</comment>
<gene>
    <name evidence="2" type="ORF">BN9_131110</name>
</gene>
<reference evidence="2 3" key="1">
    <citation type="submission" date="2012-05" db="EMBL/GenBank/DDBJ databases">
        <title>Recombination and specialization in a pathogen metapopulation.</title>
        <authorList>
            <person name="Gardiner A."/>
            <person name="Kemen E."/>
            <person name="Schultz-Larsen T."/>
            <person name="MacLean D."/>
            <person name="Van Oosterhout C."/>
            <person name="Jones J.D.G."/>
        </authorList>
    </citation>
    <scope>NUCLEOTIDE SEQUENCE [LARGE SCALE GENOMIC DNA]</scope>
    <source>
        <strain evidence="2 3">Ac Nc2</strain>
    </source>
</reference>
<keyword evidence="1" id="KW-0812">Transmembrane</keyword>
<keyword evidence="1" id="KW-1133">Transmembrane helix</keyword>
<name>A0A024FY24_9STRA</name>
<evidence type="ECO:0000256" key="1">
    <source>
        <dbReference type="SAM" id="Phobius"/>
    </source>
</evidence>
<protein>
    <submittedName>
        <fullName evidence="2">Uncharacterized protein</fullName>
    </submittedName>
</protein>
<dbReference type="EMBL" id="CAIX01001213">
    <property type="protein sequence ID" value="CCI11554.1"/>
    <property type="molecule type" value="Genomic_DNA"/>
</dbReference>
<keyword evidence="1" id="KW-0472">Membrane</keyword>
<feature type="transmembrane region" description="Helical" evidence="1">
    <location>
        <begin position="20"/>
        <end position="38"/>
    </location>
</feature>
<dbReference type="Proteomes" id="UP000053237">
    <property type="component" value="Unassembled WGS sequence"/>
</dbReference>
<feature type="transmembrane region" description="Helical" evidence="1">
    <location>
        <begin position="44"/>
        <end position="66"/>
    </location>
</feature>
<dbReference type="InParanoid" id="A0A024FY24"/>
<accession>A0A024FY24</accession>
<organism evidence="2 3">
    <name type="scientific">Albugo candida</name>
    <dbReference type="NCBI Taxonomy" id="65357"/>
    <lineage>
        <taxon>Eukaryota</taxon>
        <taxon>Sar</taxon>
        <taxon>Stramenopiles</taxon>
        <taxon>Oomycota</taxon>
        <taxon>Peronosporomycetes</taxon>
        <taxon>Albuginales</taxon>
        <taxon>Albuginaceae</taxon>
        <taxon>Albugo</taxon>
    </lineage>
</organism>
<evidence type="ECO:0000313" key="3">
    <source>
        <dbReference type="Proteomes" id="UP000053237"/>
    </source>
</evidence>
<proteinExistence type="predicted"/>
<dbReference type="AlphaFoldDB" id="A0A024FY24"/>
<sequence length="131" mass="15499">MCKLQTFSYIFHNFKYRSDYLVYFSFFFNFARVIFVLVYKPYFFNVWCIIHIFLTFGIKSILFKLLRLQVSILTLNLINECEDRYLEIFLWLSPSSPIELHSNAGQSFTTISKCGPFLVNMNGSRNQSVPS</sequence>
<keyword evidence="3" id="KW-1185">Reference proteome</keyword>
<evidence type="ECO:0000313" key="2">
    <source>
        <dbReference type="EMBL" id="CCI11554.1"/>
    </source>
</evidence>